<comment type="caution">
    <text evidence="1">The sequence shown here is derived from an EMBL/GenBank/DDBJ whole genome shotgun (WGS) entry which is preliminary data.</text>
</comment>
<gene>
    <name evidence="1" type="ORF">GW534_05050</name>
</gene>
<sequence length="84" mass="10179">MKSISLFRYKITRKETIDEDFFAETNVLKEAFQPNFVRDLWNLPEREFQYAALDYIERSLKITENYFSKQLKKVLQHSNLLLTI</sequence>
<protein>
    <submittedName>
        <fullName evidence="1">Uncharacterized protein</fullName>
    </submittedName>
</protein>
<name>A0ABX0A6T2_9BACI</name>
<evidence type="ECO:0000313" key="2">
    <source>
        <dbReference type="Proteomes" id="UP000743899"/>
    </source>
</evidence>
<proteinExistence type="predicted"/>
<reference evidence="1 2" key="1">
    <citation type="submission" date="2020-01" db="EMBL/GenBank/DDBJ databases">
        <title>A novel Bacillus sp. from Pasinler.</title>
        <authorList>
            <person name="Adiguzel A."/>
            <person name="Ay H."/>
            <person name="Baltaci M.O."/>
        </authorList>
    </citation>
    <scope>NUCLEOTIDE SEQUENCE [LARGE SCALE GENOMIC DNA]</scope>
    <source>
        <strain evidence="1 2">P1</strain>
    </source>
</reference>
<keyword evidence="2" id="KW-1185">Reference proteome</keyword>
<dbReference type="EMBL" id="JAACYS010000015">
    <property type="protein sequence ID" value="NCU17140.1"/>
    <property type="molecule type" value="Genomic_DNA"/>
</dbReference>
<evidence type="ECO:0000313" key="1">
    <source>
        <dbReference type="EMBL" id="NCU17140.1"/>
    </source>
</evidence>
<organism evidence="1 2">
    <name type="scientific">Pallidibacillus pasinlerensis</name>
    <dbReference type="NCBI Taxonomy" id="2703818"/>
    <lineage>
        <taxon>Bacteria</taxon>
        <taxon>Bacillati</taxon>
        <taxon>Bacillota</taxon>
        <taxon>Bacilli</taxon>
        <taxon>Bacillales</taxon>
        <taxon>Bacillaceae</taxon>
        <taxon>Pallidibacillus</taxon>
    </lineage>
</organism>
<dbReference type="Gene3D" id="1.20.1660.10">
    <property type="entry name" value="Hypothetical protein (EF3068)"/>
    <property type="match status" value="1"/>
</dbReference>
<accession>A0ABX0A6T2</accession>
<dbReference type="Proteomes" id="UP000743899">
    <property type="component" value="Unassembled WGS sequence"/>
</dbReference>